<feature type="region of interest" description="Disordered" evidence="1">
    <location>
        <begin position="59"/>
        <end position="250"/>
    </location>
</feature>
<organism evidence="2 3">
    <name type="scientific">Pedobacter segetis</name>
    <dbReference type="NCBI Taxonomy" id="2793069"/>
    <lineage>
        <taxon>Bacteria</taxon>
        <taxon>Pseudomonadati</taxon>
        <taxon>Bacteroidota</taxon>
        <taxon>Sphingobacteriia</taxon>
        <taxon>Sphingobacteriales</taxon>
        <taxon>Sphingobacteriaceae</taxon>
        <taxon>Pedobacter</taxon>
    </lineage>
</organism>
<feature type="compositionally biased region" description="Basic and acidic residues" evidence="1">
    <location>
        <begin position="223"/>
        <end position="232"/>
    </location>
</feature>
<comment type="caution">
    <text evidence="2">The sequence shown here is derived from an EMBL/GenBank/DDBJ whole genome shotgun (WGS) entry which is preliminary data.</text>
</comment>
<evidence type="ECO:0000313" key="2">
    <source>
        <dbReference type="EMBL" id="MBK0381984.1"/>
    </source>
</evidence>
<feature type="compositionally biased region" description="Basic and acidic residues" evidence="1">
    <location>
        <begin position="59"/>
        <end position="76"/>
    </location>
</feature>
<gene>
    <name evidence="2" type="ORF">I5M32_03350</name>
</gene>
<protein>
    <submittedName>
        <fullName evidence="2">Uncharacterized protein</fullName>
    </submittedName>
</protein>
<reference evidence="2 3" key="1">
    <citation type="submission" date="2020-12" db="EMBL/GenBank/DDBJ databases">
        <title>Bacterial novel species Pedobacter sp. SD-b isolated from soil.</title>
        <authorList>
            <person name="Jung H.-Y."/>
        </authorList>
    </citation>
    <scope>NUCLEOTIDE SEQUENCE [LARGE SCALE GENOMIC DNA]</scope>
    <source>
        <strain evidence="2 3">SD-b</strain>
    </source>
</reference>
<dbReference type="EMBL" id="JAEHFY010000004">
    <property type="protein sequence ID" value="MBK0381984.1"/>
    <property type="molecule type" value="Genomic_DNA"/>
</dbReference>
<feature type="compositionally biased region" description="Basic and acidic residues" evidence="1">
    <location>
        <begin position="156"/>
        <end position="168"/>
    </location>
</feature>
<evidence type="ECO:0000313" key="3">
    <source>
        <dbReference type="Proteomes" id="UP000660024"/>
    </source>
</evidence>
<accession>A0ABS1BIF6</accession>
<dbReference type="RefSeq" id="WP_200584766.1">
    <property type="nucleotide sequence ID" value="NZ_JAEHFY010000004.1"/>
</dbReference>
<sequence length="250" mass="28438">MTFEEFFIKKKIDLDALQTDNPKLFSEFETHYQLMGNKSFDHTKKYWFNNLRKDFPLSDEKENELKESFKPKEIPKPDNTTKIAQEDNETTKKATGFKPRFKAPTEKNTEEIPSSTGSENELVSSPSAKPAGFKPRFKAGAPKPSQAVLPNLEEEIIPKNLEETKPEIANKPSGFKPRFKAVVTTPPEQNDDVANSSPAVSENEEEQKPLGFKPRFKATKPFTEVKEEEKLPSTEPMASKPLGFKPRFKK</sequence>
<keyword evidence="3" id="KW-1185">Reference proteome</keyword>
<proteinExistence type="predicted"/>
<feature type="compositionally biased region" description="Polar residues" evidence="1">
    <location>
        <begin position="186"/>
        <end position="200"/>
    </location>
</feature>
<dbReference type="Proteomes" id="UP000660024">
    <property type="component" value="Unassembled WGS sequence"/>
</dbReference>
<feature type="compositionally biased region" description="Polar residues" evidence="1">
    <location>
        <begin position="111"/>
        <end position="127"/>
    </location>
</feature>
<name>A0ABS1BIF6_9SPHI</name>
<evidence type="ECO:0000256" key="1">
    <source>
        <dbReference type="SAM" id="MobiDB-lite"/>
    </source>
</evidence>